<feature type="domain" description="Leucine-rich repeat-containing N-terminal plant-type" evidence="4">
    <location>
        <begin position="25"/>
        <end position="68"/>
    </location>
</feature>
<feature type="chain" id="PRO_5024437690" description="Leucine-rich repeat-containing N-terminal plant-type domain-containing protein" evidence="3">
    <location>
        <begin position="19"/>
        <end position="340"/>
    </location>
</feature>
<evidence type="ECO:0000256" key="2">
    <source>
        <dbReference type="ARBA" id="ARBA00022737"/>
    </source>
</evidence>
<evidence type="ECO:0000313" key="6">
    <source>
        <dbReference type="Proteomes" id="UP000326939"/>
    </source>
</evidence>
<proteinExistence type="predicted"/>
<dbReference type="AlphaFoldDB" id="A0A5N5KVB2"/>
<evidence type="ECO:0000313" key="5">
    <source>
        <dbReference type="EMBL" id="KAB5534385.1"/>
    </source>
</evidence>
<dbReference type="InterPro" id="IPR032675">
    <property type="entry name" value="LRR_dom_sf"/>
</dbReference>
<gene>
    <name evidence="5" type="ORF">DKX38_017471</name>
</gene>
<keyword evidence="6" id="KW-1185">Reference proteome</keyword>
<name>A0A5N5KVB2_9ROSI</name>
<evidence type="ECO:0000259" key="4">
    <source>
        <dbReference type="Pfam" id="PF08263"/>
    </source>
</evidence>
<keyword evidence="2" id="KW-0677">Repeat</keyword>
<keyword evidence="1" id="KW-0433">Leucine-rich repeat</keyword>
<dbReference type="EMBL" id="VDCV01000011">
    <property type="protein sequence ID" value="KAB5534385.1"/>
    <property type="molecule type" value="Genomic_DNA"/>
</dbReference>
<evidence type="ECO:0000256" key="1">
    <source>
        <dbReference type="ARBA" id="ARBA00022614"/>
    </source>
</evidence>
<feature type="signal peptide" evidence="3">
    <location>
        <begin position="1"/>
        <end position="18"/>
    </location>
</feature>
<dbReference type="PANTHER" id="PTHR33116">
    <property type="entry name" value="REVERSE TRANSCRIPTASE ZINC-BINDING DOMAIN-CONTAINING PROTEIN-RELATED-RELATED"/>
    <property type="match status" value="1"/>
</dbReference>
<dbReference type="PANTHER" id="PTHR33116:SF78">
    <property type="entry name" value="OS12G0587133 PROTEIN"/>
    <property type="match status" value="1"/>
</dbReference>
<organism evidence="5 6">
    <name type="scientific">Salix brachista</name>
    <dbReference type="NCBI Taxonomy" id="2182728"/>
    <lineage>
        <taxon>Eukaryota</taxon>
        <taxon>Viridiplantae</taxon>
        <taxon>Streptophyta</taxon>
        <taxon>Embryophyta</taxon>
        <taxon>Tracheophyta</taxon>
        <taxon>Spermatophyta</taxon>
        <taxon>Magnoliopsida</taxon>
        <taxon>eudicotyledons</taxon>
        <taxon>Gunneridae</taxon>
        <taxon>Pentapetalae</taxon>
        <taxon>rosids</taxon>
        <taxon>fabids</taxon>
        <taxon>Malpighiales</taxon>
        <taxon>Salicaceae</taxon>
        <taxon>Saliceae</taxon>
        <taxon>Salix</taxon>
    </lineage>
</organism>
<dbReference type="Gene3D" id="3.80.10.10">
    <property type="entry name" value="Ribonuclease Inhibitor"/>
    <property type="match status" value="1"/>
</dbReference>
<sequence>MWVWMLLTLFTLVGEWHGTCYGFLEEERIGLLEIKSSIDPNGFSLIDWVDTSNESISNCCEWGGVWCDNTTRRVIELDLSGVRDVSLGDLVLNASLFLPFKELRSLDLSNNAIVGCHENQGIYLASQIKSAGVYVGDKCWITEQLKPSSALESSFTLEEVKAAIWECDSSKAPGPDGIDFFFLKKAWETIGDDIYEPVEHFPFTVCADDTLLLSSDKISSLQNRKGILQYFELVSRLKVNFLKSSITRIGIEEAVVANTASNLRCILAGEPIKYLGLPSGAVSSRTSKWHPFISSKLSAWRGNAYQWRDYLLDKVGSEQPANPLPFPVPCSLFKSPLQPK</sequence>
<accession>A0A5N5KVB2</accession>
<dbReference type="Proteomes" id="UP000326939">
    <property type="component" value="Chromosome 11"/>
</dbReference>
<dbReference type="Pfam" id="PF08263">
    <property type="entry name" value="LRRNT_2"/>
    <property type="match status" value="1"/>
</dbReference>
<keyword evidence="3" id="KW-0732">Signal</keyword>
<reference evidence="6" key="1">
    <citation type="journal article" date="2019" name="Gigascience">
        <title>De novo genome assembly of the endangered Acer yangbiense, a plant species with extremely small populations endemic to Yunnan Province, China.</title>
        <authorList>
            <person name="Yang J."/>
            <person name="Wariss H.M."/>
            <person name="Tao L."/>
            <person name="Zhang R."/>
            <person name="Yun Q."/>
            <person name="Hollingsworth P."/>
            <person name="Dao Z."/>
            <person name="Luo G."/>
            <person name="Guo H."/>
            <person name="Ma Y."/>
            <person name="Sun W."/>
        </authorList>
    </citation>
    <scope>NUCLEOTIDE SEQUENCE [LARGE SCALE GENOMIC DNA]</scope>
    <source>
        <strain evidence="6">cv. br00</strain>
    </source>
</reference>
<protein>
    <recommendedName>
        <fullName evidence="4">Leucine-rich repeat-containing N-terminal plant-type domain-containing protein</fullName>
    </recommendedName>
</protein>
<dbReference type="InterPro" id="IPR013210">
    <property type="entry name" value="LRR_N_plant-typ"/>
</dbReference>
<comment type="caution">
    <text evidence="5">The sequence shown here is derived from an EMBL/GenBank/DDBJ whole genome shotgun (WGS) entry which is preliminary data.</text>
</comment>
<evidence type="ECO:0000256" key="3">
    <source>
        <dbReference type="SAM" id="SignalP"/>
    </source>
</evidence>
<dbReference type="SUPFAM" id="SSF52058">
    <property type="entry name" value="L domain-like"/>
    <property type="match status" value="1"/>
</dbReference>